<gene>
    <name evidence="2" type="ORF">K7B09_09070</name>
</gene>
<evidence type="ECO:0000313" key="3">
    <source>
        <dbReference type="Proteomes" id="UP001430290"/>
    </source>
</evidence>
<protein>
    <submittedName>
        <fullName evidence="2">Type II toxin-antitoxin system RelE/ParE family toxin</fullName>
    </submittedName>
</protein>
<dbReference type="Pfam" id="PF05016">
    <property type="entry name" value="ParE_toxin"/>
    <property type="match status" value="1"/>
</dbReference>
<proteinExistence type="predicted"/>
<name>A0ABS7TF65_9GAMM</name>
<dbReference type="InterPro" id="IPR007712">
    <property type="entry name" value="RelE/ParE_toxin"/>
</dbReference>
<dbReference type="Gene3D" id="3.30.2310.20">
    <property type="entry name" value="RelE-like"/>
    <property type="match status" value="1"/>
</dbReference>
<keyword evidence="1" id="KW-1277">Toxin-antitoxin system</keyword>
<dbReference type="RefSeq" id="WP_223629150.1">
    <property type="nucleotide sequence ID" value="NZ_JAIQDJ010000004.1"/>
</dbReference>
<accession>A0ABS7TF65</accession>
<comment type="caution">
    <text evidence="2">The sequence shown here is derived from an EMBL/GenBank/DDBJ whole genome shotgun (WGS) entry which is preliminary data.</text>
</comment>
<sequence>MKPIHWRDPARHDLEDAASWYAQQGGFLLETRFIAAVESTSLLIRQHPAVGSARHANAVTGLPAPLRYFLIKHFERYLLYYLDLPTHVEVLRIWNSARGLAALMEEDA</sequence>
<keyword evidence="3" id="KW-1185">Reference proteome</keyword>
<dbReference type="Proteomes" id="UP001430290">
    <property type="component" value="Unassembled WGS sequence"/>
</dbReference>
<dbReference type="InterPro" id="IPR035093">
    <property type="entry name" value="RelE/ParE_toxin_dom_sf"/>
</dbReference>
<dbReference type="EMBL" id="JAIQDJ010000004">
    <property type="protein sequence ID" value="MBZ4186473.1"/>
    <property type="molecule type" value="Genomic_DNA"/>
</dbReference>
<evidence type="ECO:0000256" key="1">
    <source>
        <dbReference type="ARBA" id="ARBA00022649"/>
    </source>
</evidence>
<evidence type="ECO:0000313" key="2">
    <source>
        <dbReference type="EMBL" id="MBZ4186473.1"/>
    </source>
</evidence>
<organism evidence="2 3">
    <name type="scientific">Thermomonas beijingensis</name>
    <dbReference type="NCBI Taxonomy" id="2872701"/>
    <lineage>
        <taxon>Bacteria</taxon>
        <taxon>Pseudomonadati</taxon>
        <taxon>Pseudomonadota</taxon>
        <taxon>Gammaproteobacteria</taxon>
        <taxon>Lysobacterales</taxon>
        <taxon>Lysobacteraceae</taxon>
        <taxon>Thermomonas</taxon>
    </lineage>
</organism>
<reference evidence="2" key="1">
    <citation type="submission" date="2021-09" db="EMBL/GenBank/DDBJ databases">
        <authorList>
            <person name="Wu T."/>
            <person name="Guo S.Z."/>
        </authorList>
    </citation>
    <scope>NUCLEOTIDE SEQUENCE</scope>
    <source>
        <strain evidence="2">RSS-23</strain>
    </source>
</reference>